<reference evidence="2" key="1">
    <citation type="journal article" date="2022" name="Int. J. Mol. Sci.">
        <title>Draft Genome of Tanacetum Coccineum: Genomic Comparison of Closely Related Tanacetum-Family Plants.</title>
        <authorList>
            <person name="Yamashiro T."/>
            <person name="Shiraishi A."/>
            <person name="Nakayama K."/>
            <person name="Satake H."/>
        </authorList>
    </citation>
    <scope>NUCLEOTIDE SEQUENCE</scope>
</reference>
<sequence length="389" mass="42759">MSSSTVTYKSISSDSDLPQRGFHLMDPAEFEAAPSPDYVPGLEHPPSLDYLPDPEEPEQEPLILDYVPKSEYPEYLVPSDVEVPIEDQPLPVNASPVALSSDYVANSDLKEDPKEDPEEDPADYPADGGDDDDESFDDDDDVEEQKAFEDDDEEEHSALADSSAVPVDDPVPPAEDTKAFETDESAPILVPLPRRRTARISIPLLPLSVPSPPLPLPSPPTHTSPTYTKAPLGYRASRIWLKAASPPTHHLSKIPSPPMLLPSTTHRDDITKADMSLQKKARFSALTSKFEVGESLVVAATRQAGHALTSSIDYGFIDTVDATPGRPMSREVGYGIEDVWDEMIRDMKERTPTIVAGLSQRVTNLSTNLARDTHEIYVRLEDPQDNRAL</sequence>
<evidence type="ECO:0000256" key="1">
    <source>
        <dbReference type="SAM" id="MobiDB-lite"/>
    </source>
</evidence>
<name>A0ABQ5HQ37_9ASTR</name>
<dbReference type="Proteomes" id="UP001151760">
    <property type="component" value="Unassembled WGS sequence"/>
</dbReference>
<feature type="compositionally biased region" description="Low complexity" evidence="1">
    <location>
        <begin position="1"/>
        <end position="15"/>
    </location>
</feature>
<feature type="region of interest" description="Disordered" evidence="1">
    <location>
        <begin position="1"/>
        <end position="64"/>
    </location>
</feature>
<comment type="caution">
    <text evidence="2">The sequence shown here is derived from an EMBL/GenBank/DDBJ whole genome shotgun (WGS) entry which is preliminary data.</text>
</comment>
<accession>A0ABQ5HQ37</accession>
<organism evidence="2 3">
    <name type="scientific">Tanacetum coccineum</name>
    <dbReference type="NCBI Taxonomy" id="301880"/>
    <lineage>
        <taxon>Eukaryota</taxon>
        <taxon>Viridiplantae</taxon>
        <taxon>Streptophyta</taxon>
        <taxon>Embryophyta</taxon>
        <taxon>Tracheophyta</taxon>
        <taxon>Spermatophyta</taxon>
        <taxon>Magnoliopsida</taxon>
        <taxon>eudicotyledons</taxon>
        <taxon>Gunneridae</taxon>
        <taxon>Pentapetalae</taxon>
        <taxon>asterids</taxon>
        <taxon>campanulids</taxon>
        <taxon>Asterales</taxon>
        <taxon>Asteraceae</taxon>
        <taxon>Asteroideae</taxon>
        <taxon>Anthemideae</taxon>
        <taxon>Anthemidinae</taxon>
        <taxon>Tanacetum</taxon>
    </lineage>
</organism>
<dbReference type="EMBL" id="BQNB010019806">
    <property type="protein sequence ID" value="GJT89258.1"/>
    <property type="molecule type" value="Genomic_DNA"/>
</dbReference>
<feature type="region of interest" description="Disordered" evidence="1">
    <location>
        <begin position="86"/>
        <end position="185"/>
    </location>
</feature>
<keyword evidence="3" id="KW-1185">Reference proteome</keyword>
<proteinExistence type="predicted"/>
<evidence type="ECO:0000313" key="3">
    <source>
        <dbReference type="Proteomes" id="UP001151760"/>
    </source>
</evidence>
<evidence type="ECO:0000313" key="2">
    <source>
        <dbReference type="EMBL" id="GJT89258.1"/>
    </source>
</evidence>
<gene>
    <name evidence="2" type="ORF">Tco_1070975</name>
</gene>
<reference evidence="2" key="2">
    <citation type="submission" date="2022-01" db="EMBL/GenBank/DDBJ databases">
        <authorList>
            <person name="Yamashiro T."/>
            <person name="Shiraishi A."/>
            <person name="Satake H."/>
            <person name="Nakayama K."/>
        </authorList>
    </citation>
    <scope>NUCLEOTIDE SEQUENCE</scope>
</reference>
<protein>
    <submittedName>
        <fullName evidence="2">Uncharacterized protein</fullName>
    </submittedName>
</protein>
<feature type="compositionally biased region" description="Acidic residues" evidence="1">
    <location>
        <begin position="114"/>
        <end position="155"/>
    </location>
</feature>